<feature type="domain" description="DUF4283" evidence="1">
    <location>
        <begin position="106"/>
        <end position="189"/>
    </location>
</feature>
<evidence type="ECO:0000313" key="3">
    <source>
        <dbReference type="Proteomes" id="UP001168098"/>
    </source>
</evidence>
<dbReference type="Proteomes" id="UP001168098">
    <property type="component" value="Unassembled WGS sequence"/>
</dbReference>
<dbReference type="PANTHER" id="PTHR34427">
    <property type="entry name" value="DUF4283 DOMAIN PROTEIN"/>
    <property type="match status" value="1"/>
</dbReference>
<dbReference type="InterPro" id="IPR025558">
    <property type="entry name" value="DUF4283"/>
</dbReference>
<gene>
    <name evidence="2" type="ORF">PVL29_003512</name>
</gene>
<sequence length="276" mass="31113">MERRSNEAGRFILCSVRDLEAKRFCLIFAEGKGLFGGWNILAEKLREAGVVPVGGLKDPPSFEVLKKEKELEPRTFADVAKSKMGRLGDKVWIEVGRKVTPGRLKQLGRCLVGRWEEVAIHPPELDFLKNWAGQAWLLKGKLDIAVMGRGLLFFEFELLSEAERVLVRGKRRVLDNVLILEKWHPEVGCYCNGASDNKAWVRVVGLPLQLWNCEVFKLIGDGSGGFIAVDDRTDSMAELQWARLMVKLVGRDFPTSIQIVAESGCFSVQLWWETSP</sequence>
<comment type="caution">
    <text evidence="2">The sequence shown here is derived from an EMBL/GenBank/DDBJ whole genome shotgun (WGS) entry which is preliminary data.</text>
</comment>
<dbReference type="PANTHER" id="PTHR34427:SF5">
    <property type="entry name" value="DUF4283 DOMAIN-CONTAINING PROTEIN"/>
    <property type="match status" value="1"/>
</dbReference>
<keyword evidence="3" id="KW-1185">Reference proteome</keyword>
<organism evidence="2 3">
    <name type="scientific">Vitis rotundifolia</name>
    <name type="common">Muscadine grape</name>
    <dbReference type="NCBI Taxonomy" id="103349"/>
    <lineage>
        <taxon>Eukaryota</taxon>
        <taxon>Viridiplantae</taxon>
        <taxon>Streptophyta</taxon>
        <taxon>Embryophyta</taxon>
        <taxon>Tracheophyta</taxon>
        <taxon>Spermatophyta</taxon>
        <taxon>Magnoliopsida</taxon>
        <taxon>eudicotyledons</taxon>
        <taxon>Gunneridae</taxon>
        <taxon>Pentapetalae</taxon>
        <taxon>rosids</taxon>
        <taxon>Vitales</taxon>
        <taxon>Vitaceae</taxon>
        <taxon>Viteae</taxon>
        <taxon>Vitis</taxon>
    </lineage>
</organism>
<reference evidence="2 3" key="1">
    <citation type="journal article" date="2023" name="BMC Biotechnol.">
        <title>Vitis rotundifolia cv Carlos genome sequencing.</title>
        <authorList>
            <person name="Huff M."/>
            <person name="Hulse-Kemp A."/>
            <person name="Scheffler B."/>
            <person name="Youngblood R."/>
            <person name="Simpson S."/>
            <person name="Babiker E."/>
            <person name="Staton M."/>
        </authorList>
    </citation>
    <scope>NUCLEOTIDE SEQUENCE [LARGE SCALE GENOMIC DNA]</scope>
    <source>
        <tissue evidence="2">Leaf</tissue>
    </source>
</reference>
<dbReference type="AlphaFoldDB" id="A0AA39AED8"/>
<evidence type="ECO:0000313" key="2">
    <source>
        <dbReference type="EMBL" id="KAJ9705507.1"/>
    </source>
</evidence>
<dbReference type="Pfam" id="PF14111">
    <property type="entry name" value="DUF4283"/>
    <property type="match status" value="1"/>
</dbReference>
<name>A0AA39AED8_VITRO</name>
<protein>
    <recommendedName>
        <fullName evidence="1">DUF4283 domain-containing protein</fullName>
    </recommendedName>
</protein>
<accession>A0AA39AED8</accession>
<evidence type="ECO:0000259" key="1">
    <source>
        <dbReference type="Pfam" id="PF14111"/>
    </source>
</evidence>
<dbReference type="EMBL" id="JARBHA010000003">
    <property type="protein sequence ID" value="KAJ9705507.1"/>
    <property type="molecule type" value="Genomic_DNA"/>
</dbReference>
<proteinExistence type="predicted"/>